<accession>A0A819Q0A9</accession>
<dbReference type="InterPro" id="IPR011992">
    <property type="entry name" value="EF-hand-dom_pair"/>
</dbReference>
<protein>
    <recommendedName>
        <fullName evidence="2">EF-hand domain-containing protein</fullName>
    </recommendedName>
</protein>
<evidence type="ECO:0000259" key="2">
    <source>
        <dbReference type="PROSITE" id="PS50222"/>
    </source>
</evidence>
<dbReference type="InterPro" id="IPR018247">
    <property type="entry name" value="EF_Hand_1_Ca_BS"/>
</dbReference>
<dbReference type="AlphaFoldDB" id="A0A819Q0A9"/>
<gene>
    <name evidence="3" type="ORF">OKA104_LOCUS31055</name>
</gene>
<dbReference type="Proteomes" id="UP000663881">
    <property type="component" value="Unassembled WGS sequence"/>
</dbReference>
<evidence type="ECO:0000313" key="3">
    <source>
        <dbReference type="EMBL" id="CAF4022505.1"/>
    </source>
</evidence>
<dbReference type="Gene3D" id="1.10.238.10">
    <property type="entry name" value="EF-hand"/>
    <property type="match status" value="1"/>
</dbReference>
<dbReference type="SUPFAM" id="SSF47473">
    <property type="entry name" value="EF-hand"/>
    <property type="match status" value="1"/>
</dbReference>
<name>A0A819Q0A9_9BILA</name>
<dbReference type="PROSITE" id="PS00018">
    <property type="entry name" value="EF_HAND_1"/>
    <property type="match status" value="1"/>
</dbReference>
<dbReference type="PROSITE" id="PS50222">
    <property type="entry name" value="EF_HAND_2"/>
    <property type="match status" value="1"/>
</dbReference>
<evidence type="ECO:0000313" key="4">
    <source>
        <dbReference type="Proteomes" id="UP000663881"/>
    </source>
</evidence>
<organism evidence="3 4">
    <name type="scientific">Adineta steineri</name>
    <dbReference type="NCBI Taxonomy" id="433720"/>
    <lineage>
        <taxon>Eukaryota</taxon>
        <taxon>Metazoa</taxon>
        <taxon>Spiralia</taxon>
        <taxon>Gnathifera</taxon>
        <taxon>Rotifera</taxon>
        <taxon>Eurotatoria</taxon>
        <taxon>Bdelloidea</taxon>
        <taxon>Adinetida</taxon>
        <taxon>Adinetidae</taxon>
        <taxon>Adineta</taxon>
    </lineage>
</organism>
<dbReference type="InterPro" id="IPR002048">
    <property type="entry name" value="EF_hand_dom"/>
</dbReference>
<reference evidence="3" key="1">
    <citation type="submission" date="2021-02" db="EMBL/GenBank/DDBJ databases">
        <authorList>
            <person name="Nowell W R."/>
        </authorList>
    </citation>
    <scope>NUCLEOTIDE SEQUENCE</scope>
</reference>
<sequence>MPEVVKTNNSSFEEIDTNHDGKIDKDEFRKWVSNNDGMSSTTYETSTNGVYLRDTSDSRLNRSNYETSASEIYLNGDNIRRSQRNIYGTHGTVTVANDWKNTSVIETNSLEETNEYLEREGNIYKDSNPLIIRKAITDKPIRYRQRVLVRYLQPPAVQPPRPLVIKEVRAPQPAPLPPLIIRQYMQAAVTSPPLILRERPPTPPPAIPSETVIRQVPALPPPPRSVIIERFPSAPKKPRDIIIERWLPYGPLPERRTIVEEASA</sequence>
<comment type="caution">
    <text evidence="3">The sequence shown here is derived from an EMBL/GenBank/DDBJ whole genome shotgun (WGS) entry which is preliminary data.</text>
</comment>
<keyword evidence="1" id="KW-0106">Calcium</keyword>
<proteinExistence type="predicted"/>
<feature type="domain" description="EF-hand" evidence="2">
    <location>
        <begin position="3"/>
        <end position="38"/>
    </location>
</feature>
<dbReference type="GO" id="GO:0005509">
    <property type="term" value="F:calcium ion binding"/>
    <property type="evidence" value="ECO:0007669"/>
    <property type="project" value="InterPro"/>
</dbReference>
<dbReference type="Pfam" id="PF13202">
    <property type="entry name" value="EF-hand_5"/>
    <property type="match status" value="1"/>
</dbReference>
<feature type="non-terminal residue" evidence="3">
    <location>
        <position position="1"/>
    </location>
</feature>
<dbReference type="EMBL" id="CAJOAY010003445">
    <property type="protein sequence ID" value="CAF4022505.1"/>
    <property type="molecule type" value="Genomic_DNA"/>
</dbReference>
<evidence type="ECO:0000256" key="1">
    <source>
        <dbReference type="ARBA" id="ARBA00022837"/>
    </source>
</evidence>